<reference evidence="2" key="1">
    <citation type="submission" date="2021-04" db="EMBL/GenBank/DDBJ databases">
        <authorList>
            <person name="Chebbi M.A.C M."/>
        </authorList>
    </citation>
    <scope>NUCLEOTIDE SEQUENCE</scope>
</reference>
<dbReference type="OrthoDB" id="7699669at2759"/>
<evidence type="ECO:0000313" key="2">
    <source>
        <dbReference type="EMBL" id="CAG5073437.1"/>
    </source>
</evidence>
<sequence length="751" mass="85689">MINKKDVWIAAGAVCVRLQDGSQPLKILPSMDITKIPGLSQQRRVVVSQHSVNICSSLVNIQICHLNAQSLIPHIDEFRDHFRVLDYDVIAVSKSWLSSSVVDAQLNLPQFHLLRNDRKTRHGGGVLLFIRNTLSSRIINCSSNLLDGYPEYIIAEVWTTLRNKILISVIYRPPNTDLLNDFERDFSELFMFYKNIVILGDLNINMLVNTNLSAHLNDFCNSYNLNIVPFSATHHHGTSHTWIDHCIINDINNLVDSCQSDVLFLSGHDIISVTLNFSVPRHSPSTFRCRNWSLITNKSIADIVGNSSALFHDNYQSVDDSISYLNQNVFHIIDSIAPEHVIKASRPSAPWISSVIRDLQHRRDKLYRIYRRSGYAYEEYCNVRRLVKKRIIEAKKNYLQDRFRYPRCPKAVWNDFRRLGLLRDSSKVFILPDLDLNQLNDHFVSVGSSGRNYVNHQNVCINDSNALNQFNFVEITEEDVKRNLKRITTAAVGPDGLSITSQAVKHGDCLSSWQCSRSGVLQGSVLEPLLFSLFVSTLGLQIESKHLFYADDLVVYVSCSISDLNDAVLQLNADVDLIVEWCTNNLLKLNAAKTKSIIFNSPWHVKDQACVSARKIVTGDVVTNYSVSVKYLGIILDHTLSWHDQVIAMCNRSIILLQDFNLLTSVRVRSVRQTDVLCLPFARTTTFDNSFIVTAVRTWNQLPEEIVTIADYNEFRSKCYNLSNNSIRFICNSRRDAHITFYKQSLNWLTI</sequence>
<dbReference type="InterPro" id="IPR000477">
    <property type="entry name" value="RT_dom"/>
</dbReference>
<proteinExistence type="predicted"/>
<comment type="caution">
    <text evidence="2">The sequence shown here is derived from an EMBL/GenBank/DDBJ whole genome shotgun (WGS) entry which is preliminary data.</text>
</comment>
<dbReference type="SUPFAM" id="SSF56219">
    <property type="entry name" value="DNase I-like"/>
    <property type="match status" value="1"/>
</dbReference>
<keyword evidence="3" id="KW-1185">Reference proteome</keyword>
<dbReference type="GO" id="GO:0003964">
    <property type="term" value="F:RNA-directed DNA polymerase activity"/>
    <property type="evidence" value="ECO:0007669"/>
    <property type="project" value="UniProtKB-KW"/>
</dbReference>
<keyword evidence="2" id="KW-0695">RNA-directed DNA polymerase</keyword>
<dbReference type="InterPro" id="IPR036691">
    <property type="entry name" value="Endo/exonu/phosph_ase_sf"/>
</dbReference>
<dbReference type="Pfam" id="PF00078">
    <property type="entry name" value="RVT_1"/>
    <property type="match status" value="1"/>
</dbReference>
<protein>
    <submittedName>
        <fullName evidence="2">Similar to RTase: Probable RNA-directed DNA polymerase from transposon BS (Drosophila melanogaster)</fullName>
    </submittedName>
</protein>
<keyword evidence="2" id="KW-0808">Transferase</keyword>
<accession>A0A8J2EHX6</accession>
<feature type="domain" description="Reverse transcriptase" evidence="1">
    <location>
        <begin position="512"/>
        <end position="636"/>
    </location>
</feature>
<evidence type="ECO:0000313" key="3">
    <source>
        <dbReference type="Proteomes" id="UP000786811"/>
    </source>
</evidence>
<dbReference type="Gene3D" id="3.60.10.10">
    <property type="entry name" value="Endonuclease/exonuclease/phosphatase"/>
    <property type="match status" value="1"/>
</dbReference>
<dbReference type="PANTHER" id="PTHR46670:SF3">
    <property type="entry name" value="ENDONUCLEASE_EXONUCLEASE_PHOSPHATASE DOMAIN-CONTAINING PROTEIN"/>
    <property type="match status" value="1"/>
</dbReference>
<gene>
    <name evidence="2" type="ORF">HICCMSTLAB_LOCUS380</name>
</gene>
<name>A0A8J2EHX6_COTCN</name>
<dbReference type="EMBL" id="CAJNRD030001114">
    <property type="protein sequence ID" value="CAG5073437.1"/>
    <property type="molecule type" value="Genomic_DNA"/>
</dbReference>
<dbReference type="Proteomes" id="UP000786811">
    <property type="component" value="Unassembled WGS sequence"/>
</dbReference>
<keyword evidence="2" id="KW-0548">Nucleotidyltransferase</keyword>
<dbReference type="PANTHER" id="PTHR46670">
    <property type="entry name" value="ENDO/EXONUCLEASE/PHOSPHATASE DOMAIN-CONTAINING PROTEIN"/>
    <property type="match status" value="1"/>
</dbReference>
<dbReference type="AlphaFoldDB" id="A0A8J2EHX6"/>
<organism evidence="2 3">
    <name type="scientific">Cotesia congregata</name>
    <name type="common">Parasitoid wasp</name>
    <name type="synonym">Apanteles congregatus</name>
    <dbReference type="NCBI Taxonomy" id="51543"/>
    <lineage>
        <taxon>Eukaryota</taxon>
        <taxon>Metazoa</taxon>
        <taxon>Ecdysozoa</taxon>
        <taxon>Arthropoda</taxon>
        <taxon>Hexapoda</taxon>
        <taxon>Insecta</taxon>
        <taxon>Pterygota</taxon>
        <taxon>Neoptera</taxon>
        <taxon>Endopterygota</taxon>
        <taxon>Hymenoptera</taxon>
        <taxon>Apocrita</taxon>
        <taxon>Ichneumonoidea</taxon>
        <taxon>Braconidae</taxon>
        <taxon>Microgastrinae</taxon>
        <taxon>Cotesia</taxon>
    </lineage>
</organism>
<evidence type="ECO:0000259" key="1">
    <source>
        <dbReference type="Pfam" id="PF00078"/>
    </source>
</evidence>